<organism evidence="1 2">
    <name type="scientific">Racocetra persica</name>
    <dbReference type="NCBI Taxonomy" id="160502"/>
    <lineage>
        <taxon>Eukaryota</taxon>
        <taxon>Fungi</taxon>
        <taxon>Fungi incertae sedis</taxon>
        <taxon>Mucoromycota</taxon>
        <taxon>Glomeromycotina</taxon>
        <taxon>Glomeromycetes</taxon>
        <taxon>Diversisporales</taxon>
        <taxon>Gigasporaceae</taxon>
        <taxon>Racocetra</taxon>
    </lineage>
</organism>
<dbReference type="Proteomes" id="UP000789920">
    <property type="component" value="Unassembled WGS sequence"/>
</dbReference>
<evidence type="ECO:0000313" key="1">
    <source>
        <dbReference type="EMBL" id="CAG8495695.1"/>
    </source>
</evidence>
<reference evidence="1" key="1">
    <citation type="submission" date="2021-06" db="EMBL/GenBank/DDBJ databases">
        <authorList>
            <person name="Kallberg Y."/>
            <person name="Tangrot J."/>
            <person name="Rosling A."/>
        </authorList>
    </citation>
    <scope>NUCLEOTIDE SEQUENCE</scope>
    <source>
        <strain evidence="1">MA461A</strain>
    </source>
</reference>
<comment type="caution">
    <text evidence="1">The sequence shown here is derived from an EMBL/GenBank/DDBJ whole genome shotgun (WGS) entry which is preliminary data.</text>
</comment>
<proteinExistence type="predicted"/>
<keyword evidence="2" id="KW-1185">Reference proteome</keyword>
<protein>
    <submittedName>
        <fullName evidence="1">13963_t:CDS:1</fullName>
    </submittedName>
</protein>
<dbReference type="EMBL" id="CAJVQC010001514">
    <property type="protein sequence ID" value="CAG8495695.1"/>
    <property type="molecule type" value="Genomic_DNA"/>
</dbReference>
<evidence type="ECO:0000313" key="2">
    <source>
        <dbReference type="Proteomes" id="UP000789920"/>
    </source>
</evidence>
<sequence length="91" mass="10241">MYFKVFFLGLILPVIALAIAPYRRTVTLTERQLITPKCPPCPLPTPTEIMTQQEMEGPERTEIVTEVQPTHTVTEIDRQTVTATVTVTTIL</sequence>
<name>A0ACA9KY53_9GLOM</name>
<accession>A0ACA9KY53</accession>
<gene>
    <name evidence="1" type="ORF">RPERSI_LOCUS1592</name>
</gene>